<dbReference type="Pfam" id="PF13183">
    <property type="entry name" value="Fer4_8"/>
    <property type="match status" value="1"/>
</dbReference>
<evidence type="ECO:0000313" key="13">
    <source>
        <dbReference type="Proteomes" id="UP000740329"/>
    </source>
</evidence>
<dbReference type="InterPro" id="IPR007516">
    <property type="entry name" value="Co_F420_Hydgase/DH_bsu_N"/>
</dbReference>
<dbReference type="OrthoDB" id="35334at2157"/>
<proteinExistence type="inferred from homology"/>
<feature type="domain" description="4Fe-4S ferredoxin-type" evidence="11">
    <location>
        <begin position="320"/>
        <end position="349"/>
    </location>
</feature>
<comment type="cofactor">
    <cofactor evidence="2">
        <name>FAD</name>
        <dbReference type="ChEBI" id="CHEBI:57692"/>
    </cofactor>
</comment>
<keyword evidence="5 12" id="KW-0560">Oxidoreductase</keyword>
<reference evidence="12" key="1">
    <citation type="submission" date="2021-03" db="EMBL/GenBank/DDBJ databases">
        <title>Genomic Encyclopedia of Type Strains, Phase IV (KMG-V): Genome sequencing to study the core and pangenomes of soil and plant-associated prokaryotes.</title>
        <authorList>
            <person name="Whitman W."/>
        </authorList>
    </citation>
    <scope>NUCLEOTIDE SEQUENCE</scope>
    <source>
        <strain evidence="12">C4</strain>
    </source>
</reference>
<evidence type="ECO:0000256" key="8">
    <source>
        <dbReference type="ARBA" id="ARBA00038369"/>
    </source>
</evidence>
<evidence type="ECO:0000259" key="11">
    <source>
        <dbReference type="PROSITE" id="PS51379"/>
    </source>
</evidence>
<comment type="catalytic activity">
    <reaction evidence="9">
        <text>oxidized coenzyme F420-(gamma-L-Glu)(n) + formate + 2 H(+) = reduced coenzyme F420-(gamma-L-Glu)(n) + CO2</text>
        <dbReference type="Rhea" id="RHEA:42764"/>
        <dbReference type="Rhea" id="RHEA-COMP:12939"/>
        <dbReference type="Rhea" id="RHEA-COMP:14378"/>
        <dbReference type="ChEBI" id="CHEBI:15378"/>
        <dbReference type="ChEBI" id="CHEBI:15740"/>
        <dbReference type="ChEBI" id="CHEBI:16526"/>
        <dbReference type="ChEBI" id="CHEBI:133980"/>
        <dbReference type="ChEBI" id="CHEBI:139511"/>
        <dbReference type="EC" id="1.17.98.3"/>
    </reaction>
</comment>
<sequence>MDYLLIKSTDEDILKYGECGGAVTALFKYLLDSKVVDGVLALEKGADVYDGVPTLINNSEELVNSCGSLHCAPTMFGSLIHKHLNDMNLAVAVKPCDAMAIIELEKRHQINKDKVYTIGLNCGGTVPPMVAQQMIELFYEVDPFDVIKEEIDKGKFIIELKDGTEKAIKIDELEENGYGRRENCQRCELKVPRNADLACGNWGAEKGWTFVEITSEKGRTLIEDAEKAGYIETKEPAEKAMIIRGKIEQSMIKLGKKLQAKYLEAEYPTDEKWDEYWDRCVKCYGCRDVCPVCSCKECVLNQDILEKGMMAPEPSFFQGVRLSHVAMSCINCGQCEDVCPMEIPISKLFHKSQLKLRDALGYVPGVDSKMPFFGNSK</sequence>
<dbReference type="GO" id="GO:0046872">
    <property type="term" value="F:metal ion binding"/>
    <property type="evidence" value="ECO:0007669"/>
    <property type="project" value="UniProtKB-KW"/>
</dbReference>
<evidence type="ECO:0000256" key="5">
    <source>
        <dbReference type="ARBA" id="ARBA00023002"/>
    </source>
</evidence>
<keyword evidence="3" id="KW-0479">Metal-binding</keyword>
<dbReference type="InterPro" id="IPR017900">
    <property type="entry name" value="4Fe4S_Fe_S_CS"/>
</dbReference>
<comment type="cofactor">
    <cofactor evidence="1">
        <name>Zn(2+)</name>
        <dbReference type="ChEBI" id="CHEBI:29105"/>
    </cofactor>
</comment>
<keyword evidence="4" id="KW-0862">Zinc</keyword>
<evidence type="ECO:0000256" key="9">
    <source>
        <dbReference type="ARBA" id="ARBA00047971"/>
    </source>
</evidence>
<evidence type="ECO:0000256" key="7">
    <source>
        <dbReference type="ARBA" id="ARBA00023014"/>
    </source>
</evidence>
<dbReference type="EMBL" id="JAGGMV010000001">
    <property type="protein sequence ID" value="MBP2201296.1"/>
    <property type="molecule type" value="Genomic_DNA"/>
</dbReference>
<dbReference type="Pfam" id="PF04422">
    <property type="entry name" value="FrhB_FdhB_N"/>
    <property type="match status" value="1"/>
</dbReference>
<dbReference type="RefSeq" id="WP_209590741.1">
    <property type="nucleotide sequence ID" value="NZ_JAGGMU010000001.1"/>
</dbReference>
<keyword evidence="6" id="KW-0408">Iron</keyword>
<evidence type="ECO:0000256" key="3">
    <source>
        <dbReference type="ARBA" id="ARBA00022723"/>
    </source>
</evidence>
<gene>
    <name evidence="12" type="ORF">J3E07_000694</name>
</gene>
<dbReference type="InterPro" id="IPR009051">
    <property type="entry name" value="Helical_ferredxn"/>
</dbReference>
<dbReference type="GO" id="GO:0051536">
    <property type="term" value="F:iron-sulfur cluster binding"/>
    <property type="evidence" value="ECO:0007669"/>
    <property type="project" value="UniProtKB-KW"/>
</dbReference>
<dbReference type="Proteomes" id="UP000740329">
    <property type="component" value="Unassembled WGS sequence"/>
</dbReference>
<dbReference type="PANTHER" id="PTHR31332:SF6">
    <property type="entry name" value="FORMATE DEHYDROGENASE SUBUNIT BETA"/>
    <property type="match status" value="1"/>
</dbReference>
<evidence type="ECO:0000256" key="2">
    <source>
        <dbReference type="ARBA" id="ARBA00001974"/>
    </source>
</evidence>
<comment type="similarity">
    <text evidence="8">Belongs to the FrhB family.</text>
</comment>
<organism evidence="12 13">
    <name type="scientific">Methanococcus voltae</name>
    <dbReference type="NCBI Taxonomy" id="2188"/>
    <lineage>
        <taxon>Archaea</taxon>
        <taxon>Methanobacteriati</taxon>
        <taxon>Methanobacteriota</taxon>
        <taxon>Methanomada group</taxon>
        <taxon>Methanococci</taxon>
        <taxon>Methanococcales</taxon>
        <taxon>Methanococcaceae</taxon>
        <taxon>Methanococcus</taxon>
    </lineage>
</organism>
<evidence type="ECO:0000313" key="12">
    <source>
        <dbReference type="EMBL" id="MBP2201296.1"/>
    </source>
</evidence>
<dbReference type="AlphaFoldDB" id="A0A8J7RI26"/>
<dbReference type="InterPro" id="IPR045220">
    <property type="entry name" value="FRHB/FDHB/HCAR-like"/>
</dbReference>
<dbReference type="PROSITE" id="PS00198">
    <property type="entry name" value="4FE4S_FER_1"/>
    <property type="match status" value="2"/>
</dbReference>
<dbReference type="EC" id="1.17.98.3" evidence="10"/>
<dbReference type="GO" id="GO:0043794">
    <property type="term" value="F:formate dehydrogenase (coenzyme F420) activity"/>
    <property type="evidence" value="ECO:0007669"/>
    <property type="project" value="UniProtKB-EC"/>
</dbReference>
<dbReference type="InterPro" id="IPR017896">
    <property type="entry name" value="4Fe4S_Fe-S-bd"/>
</dbReference>
<protein>
    <recommendedName>
        <fullName evidence="10">formate dehydrogenase (coenzyme F420)</fullName>
        <ecNumber evidence="10">1.17.98.3</ecNumber>
    </recommendedName>
</protein>
<dbReference type="PROSITE" id="PS51379">
    <property type="entry name" value="4FE4S_FER_2"/>
    <property type="match status" value="2"/>
</dbReference>
<accession>A0A8J7RI26</accession>
<dbReference type="GO" id="GO:0052592">
    <property type="term" value="F:oxidoreductase activity, acting on CH or CH2 groups, with an iron-sulfur protein as acceptor"/>
    <property type="evidence" value="ECO:0007669"/>
    <property type="project" value="TreeGrafter"/>
</dbReference>
<dbReference type="PANTHER" id="PTHR31332">
    <property type="entry name" value="7-HYDROXYMETHYL CHLOROPHYLL A REDUCTASE, CHLOROPLASTIC"/>
    <property type="match status" value="1"/>
</dbReference>
<name>A0A8J7RI26_METVO</name>
<feature type="domain" description="4Fe-4S ferredoxin-type" evidence="11">
    <location>
        <begin position="269"/>
        <end position="301"/>
    </location>
</feature>
<dbReference type="Pfam" id="PF04432">
    <property type="entry name" value="FrhB_FdhB_C"/>
    <property type="match status" value="1"/>
</dbReference>
<keyword evidence="7" id="KW-0411">Iron-sulfur</keyword>
<evidence type="ECO:0000256" key="4">
    <source>
        <dbReference type="ARBA" id="ARBA00022833"/>
    </source>
</evidence>
<dbReference type="InterPro" id="IPR007525">
    <property type="entry name" value="FrhB_FdhB_C"/>
</dbReference>
<evidence type="ECO:0000256" key="1">
    <source>
        <dbReference type="ARBA" id="ARBA00001947"/>
    </source>
</evidence>
<comment type="caution">
    <text evidence="12">The sequence shown here is derived from an EMBL/GenBank/DDBJ whole genome shotgun (WGS) entry which is preliminary data.</text>
</comment>
<evidence type="ECO:0000256" key="6">
    <source>
        <dbReference type="ARBA" id="ARBA00023004"/>
    </source>
</evidence>
<dbReference type="Gene3D" id="1.10.1060.10">
    <property type="entry name" value="Alpha-helical ferredoxin"/>
    <property type="match status" value="1"/>
</dbReference>
<evidence type="ECO:0000256" key="10">
    <source>
        <dbReference type="ARBA" id="ARBA00049724"/>
    </source>
</evidence>
<dbReference type="SUPFAM" id="SSF46548">
    <property type="entry name" value="alpha-helical ferredoxin"/>
    <property type="match status" value="1"/>
</dbReference>